<dbReference type="EMBL" id="PHWZ01000315">
    <property type="protein sequence ID" value="TEY46321.1"/>
    <property type="molecule type" value="Genomic_DNA"/>
</dbReference>
<protein>
    <submittedName>
        <fullName evidence="2">Uncharacterized protein</fullName>
    </submittedName>
</protein>
<feature type="region of interest" description="Disordered" evidence="1">
    <location>
        <begin position="145"/>
        <end position="178"/>
    </location>
</feature>
<dbReference type="AlphaFoldDB" id="A0A4Y8CTU9"/>
<feature type="compositionally biased region" description="Basic and acidic residues" evidence="1">
    <location>
        <begin position="159"/>
        <end position="178"/>
    </location>
</feature>
<organism evidence="2 3">
    <name type="scientific">Botryotinia calthae</name>
    <dbReference type="NCBI Taxonomy" id="38488"/>
    <lineage>
        <taxon>Eukaryota</taxon>
        <taxon>Fungi</taxon>
        <taxon>Dikarya</taxon>
        <taxon>Ascomycota</taxon>
        <taxon>Pezizomycotina</taxon>
        <taxon>Leotiomycetes</taxon>
        <taxon>Helotiales</taxon>
        <taxon>Sclerotiniaceae</taxon>
        <taxon>Botryotinia</taxon>
    </lineage>
</organism>
<evidence type="ECO:0000313" key="2">
    <source>
        <dbReference type="EMBL" id="TEY46321.1"/>
    </source>
</evidence>
<gene>
    <name evidence="2" type="ORF">BOTCAL_0316g00010</name>
</gene>
<sequence>MNIAEIIKNCTRAKDMLLRLQTQHKGTGYYLYLNDFDSIENFTTEYKPYSKPQGAGQINTHIKLATATKDKILSLTHFINDFKEEMRKNGGLDEHGSVLFRNKARGAGQAKAKERRTTNLPREEVQIVDTAVIPMLRKSTLTNVSFTQRTPTKRRHGRREVDKRDTNTHILWGKDKGK</sequence>
<evidence type="ECO:0000256" key="1">
    <source>
        <dbReference type="SAM" id="MobiDB-lite"/>
    </source>
</evidence>
<reference evidence="2 3" key="1">
    <citation type="submission" date="2017-11" db="EMBL/GenBank/DDBJ databases">
        <title>Comparative genomics of Botrytis spp.</title>
        <authorList>
            <person name="Valero-Jimenez C.A."/>
            <person name="Tapia P."/>
            <person name="Veloso J."/>
            <person name="Silva-Moreno E."/>
            <person name="Staats M."/>
            <person name="Valdes J.H."/>
            <person name="Van Kan J.A.L."/>
        </authorList>
    </citation>
    <scope>NUCLEOTIDE SEQUENCE [LARGE SCALE GENOMIC DNA]</scope>
    <source>
        <strain evidence="2 3">MUCL2830</strain>
    </source>
</reference>
<dbReference type="Proteomes" id="UP000297299">
    <property type="component" value="Unassembled WGS sequence"/>
</dbReference>
<comment type="caution">
    <text evidence="2">The sequence shown here is derived from an EMBL/GenBank/DDBJ whole genome shotgun (WGS) entry which is preliminary data.</text>
</comment>
<keyword evidence="3" id="KW-1185">Reference proteome</keyword>
<evidence type="ECO:0000313" key="3">
    <source>
        <dbReference type="Proteomes" id="UP000297299"/>
    </source>
</evidence>
<proteinExistence type="predicted"/>
<accession>A0A4Y8CTU9</accession>
<name>A0A4Y8CTU9_9HELO</name>